<proteinExistence type="inferred from homology"/>
<comment type="subunit">
    <text evidence="9">Homodimer.</text>
</comment>
<evidence type="ECO:0000256" key="7">
    <source>
        <dbReference type="ARBA" id="ARBA00022842"/>
    </source>
</evidence>
<evidence type="ECO:0000256" key="2">
    <source>
        <dbReference type="ARBA" id="ARBA00022598"/>
    </source>
</evidence>
<evidence type="ECO:0000256" key="5">
    <source>
        <dbReference type="ARBA" id="ARBA00022756"/>
    </source>
</evidence>
<comment type="pathway">
    <text evidence="9">Cofactor biosynthesis; biotin biosynthesis; biotin from 7,8-diaminononanoate: step 1/2.</text>
</comment>
<dbReference type="FunFam" id="3.40.50.300:FF:000292">
    <property type="entry name" value="ATP-dependent dethiobiotin synthetase BioD"/>
    <property type="match status" value="1"/>
</dbReference>
<evidence type="ECO:0000256" key="9">
    <source>
        <dbReference type="HAMAP-Rule" id="MF_00336"/>
    </source>
</evidence>
<evidence type="ECO:0000256" key="8">
    <source>
        <dbReference type="ARBA" id="ARBA00047386"/>
    </source>
</evidence>
<dbReference type="GO" id="GO:0004141">
    <property type="term" value="F:dethiobiotin synthase activity"/>
    <property type="evidence" value="ECO:0007669"/>
    <property type="project" value="UniProtKB-UniRule"/>
</dbReference>
<evidence type="ECO:0000256" key="6">
    <source>
        <dbReference type="ARBA" id="ARBA00022840"/>
    </source>
</evidence>
<dbReference type="EMBL" id="JAUSUC010000071">
    <property type="protein sequence ID" value="MDQ0216741.1"/>
    <property type="molecule type" value="Genomic_DNA"/>
</dbReference>
<accession>A0AAJ1T7U8</accession>
<keyword evidence="2 9" id="KW-0436">Ligase</keyword>
<feature type="binding site" evidence="9">
    <location>
        <position position="114"/>
    </location>
    <ligand>
        <name>Mg(2+)</name>
        <dbReference type="ChEBI" id="CHEBI:18420"/>
    </ligand>
</feature>
<comment type="caution">
    <text evidence="10">The sequence shown here is derived from an EMBL/GenBank/DDBJ whole genome shotgun (WGS) entry which is preliminary data.</text>
</comment>
<sequence>MSVFFLTGTDTDIGKTVVTTLLASFFKEHGLQFFPYKPIQSGAIEQDGKLIAPDPDMYRLVMGNQNEEDFNTYLLKKPSSPHLAAELEGVHFDFSLINEKINSLRDTYDGVIVEGAGGLYVPIKKDGYSMIDWIENLKVPTILVARAGLGTINHTVLSIEAMQKREIPIAGLILNHVYDEDETIEKDNVQMIQKLTNVPIIGTVPYCENIREVLIDKDKRKELHANWNMNILKEAVVNEPATII</sequence>
<dbReference type="Gene3D" id="3.40.50.300">
    <property type="entry name" value="P-loop containing nucleotide triphosphate hydrolases"/>
    <property type="match status" value="1"/>
</dbReference>
<feature type="active site" evidence="9">
    <location>
        <position position="37"/>
    </location>
</feature>
<dbReference type="AlphaFoldDB" id="A0AAJ1T7U8"/>
<evidence type="ECO:0000313" key="10">
    <source>
        <dbReference type="EMBL" id="MDQ0216741.1"/>
    </source>
</evidence>
<evidence type="ECO:0000256" key="1">
    <source>
        <dbReference type="ARBA" id="ARBA00022490"/>
    </source>
</evidence>
<feature type="binding site" evidence="9">
    <location>
        <begin position="114"/>
        <end position="117"/>
    </location>
    <ligand>
        <name>ATP</name>
        <dbReference type="ChEBI" id="CHEBI:30616"/>
    </ligand>
</feature>
<feature type="binding site" evidence="9">
    <location>
        <position position="41"/>
    </location>
    <ligand>
        <name>substrate</name>
    </ligand>
</feature>
<dbReference type="HAMAP" id="MF_00336">
    <property type="entry name" value="BioD"/>
    <property type="match status" value="1"/>
</dbReference>
<keyword evidence="6 9" id="KW-0067">ATP-binding</keyword>
<dbReference type="GO" id="GO:0009102">
    <property type="term" value="P:biotin biosynthetic process"/>
    <property type="evidence" value="ECO:0007669"/>
    <property type="project" value="UniProtKB-UniRule"/>
</dbReference>
<feature type="binding site" evidence="9">
    <location>
        <begin position="175"/>
        <end position="176"/>
    </location>
    <ligand>
        <name>ATP</name>
        <dbReference type="ChEBI" id="CHEBI:30616"/>
    </ligand>
</feature>
<dbReference type="GO" id="GO:0042803">
    <property type="term" value="F:protein homodimerization activity"/>
    <property type="evidence" value="ECO:0007669"/>
    <property type="project" value="UniProtKB-ARBA"/>
</dbReference>
<dbReference type="GO" id="GO:0005524">
    <property type="term" value="F:ATP binding"/>
    <property type="evidence" value="ECO:0007669"/>
    <property type="project" value="UniProtKB-UniRule"/>
</dbReference>
<feature type="binding site" evidence="9">
    <location>
        <position position="16"/>
    </location>
    <ligand>
        <name>Mg(2+)</name>
        <dbReference type="ChEBI" id="CHEBI:18420"/>
    </ligand>
</feature>
<dbReference type="CDD" id="cd03109">
    <property type="entry name" value="DTBS"/>
    <property type="match status" value="1"/>
</dbReference>
<comment type="catalytic activity">
    <reaction evidence="8">
        <text>(7R,8S)-8-amino-7-(carboxyamino)nonanoate + ATP = (4R,5S)-dethiobiotin + ADP + phosphate + H(+)</text>
        <dbReference type="Rhea" id="RHEA:63684"/>
        <dbReference type="ChEBI" id="CHEBI:15378"/>
        <dbReference type="ChEBI" id="CHEBI:30616"/>
        <dbReference type="ChEBI" id="CHEBI:43474"/>
        <dbReference type="ChEBI" id="CHEBI:149470"/>
        <dbReference type="ChEBI" id="CHEBI:149473"/>
        <dbReference type="ChEBI" id="CHEBI:456216"/>
    </reaction>
</comment>
<feature type="binding site" evidence="9">
    <location>
        <position position="56"/>
    </location>
    <ligand>
        <name>ATP</name>
        <dbReference type="ChEBI" id="CHEBI:30616"/>
    </ligand>
</feature>
<organism evidence="10 11">
    <name type="scientific">Oikeobacillus pervagus</name>
    <dbReference type="NCBI Taxonomy" id="1325931"/>
    <lineage>
        <taxon>Bacteria</taxon>
        <taxon>Bacillati</taxon>
        <taxon>Bacillota</taxon>
        <taxon>Bacilli</taxon>
        <taxon>Bacillales</taxon>
        <taxon>Bacillaceae</taxon>
        <taxon>Oikeobacillus</taxon>
    </lineage>
</organism>
<feature type="binding site" evidence="9">
    <location>
        <position position="56"/>
    </location>
    <ligand>
        <name>Mg(2+)</name>
        <dbReference type="ChEBI" id="CHEBI:18420"/>
    </ligand>
</feature>
<dbReference type="Pfam" id="PF13500">
    <property type="entry name" value="AAA_26"/>
    <property type="match status" value="1"/>
</dbReference>
<keyword evidence="7 9" id="KW-0460">Magnesium</keyword>
<protein>
    <recommendedName>
        <fullName evidence="9">ATP-dependent dethiobiotin synthetase BioD</fullName>
        <ecNumber evidence="9">6.3.3.3</ecNumber>
    </recommendedName>
    <alternativeName>
        <fullName evidence="9">DTB synthetase</fullName>
        <shortName evidence="9">DTBS</shortName>
    </alternativeName>
    <alternativeName>
        <fullName evidence="9">Dethiobiotin synthase</fullName>
    </alternativeName>
</protein>
<evidence type="ECO:0000313" key="11">
    <source>
        <dbReference type="Proteomes" id="UP001237207"/>
    </source>
</evidence>
<keyword evidence="1 9" id="KW-0963">Cytoplasm</keyword>
<dbReference type="InterPro" id="IPR004472">
    <property type="entry name" value="DTB_synth_BioD"/>
</dbReference>
<dbReference type="GO" id="GO:0005829">
    <property type="term" value="C:cytosol"/>
    <property type="evidence" value="ECO:0007669"/>
    <property type="project" value="TreeGrafter"/>
</dbReference>
<reference evidence="10" key="1">
    <citation type="submission" date="2023-07" db="EMBL/GenBank/DDBJ databases">
        <title>Genomic Encyclopedia of Type Strains, Phase IV (KMG-IV): sequencing the most valuable type-strain genomes for metagenomic binning, comparative biology and taxonomic classification.</title>
        <authorList>
            <person name="Goeker M."/>
        </authorList>
    </citation>
    <scope>NUCLEOTIDE SEQUENCE</scope>
    <source>
        <strain evidence="10">DSM 23947</strain>
    </source>
</reference>
<evidence type="ECO:0000256" key="3">
    <source>
        <dbReference type="ARBA" id="ARBA00022723"/>
    </source>
</evidence>
<keyword evidence="4 9" id="KW-0547">Nucleotide-binding</keyword>
<comment type="caution">
    <text evidence="9">Lacks conserved residue(s) required for the propagation of feature annotation.</text>
</comment>
<name>A0AAJ1T7U8_9BACI</name>
<comment type="function">
    <text evidence="9">Catalyzes a mechanistically unusual reaction, the ATP-dependent insertion of CO2 between the N7 and N8 nitrogen atoms of 7,8-diaminopelargonic acid (DAPA, also called 7,8-diammoniononanoate) to form a ureido ring.</text>
</comment>
<keyword evidence="11" id="KW-1185">Reference proteome</keyword>
<comment type="subcellular location">
    <subcellularLocation>
        <location evidence="9">Cytoplasm</location>
    </subcellularLocation>
</comment>
<feature type="binding site" evidence="9">
    <location>
        <begin position="12"/>
        <end position="17"/>
    </location>
    <ligand>
        <name>ATP</name>
        <dbReference type="ChEBI" id="CHEBI:30616"/>
    </ligand>
</feature>
<dbReference type="PANTHER" id="PTHR43210:SF2">
    <property type="entry name" value="ATP-DEPENDENT DETHIOBIOTIN SYNTHETASE BIOD 2"/>
    <property type="match status" value="1"/>
</dbReference>
<dbReference type="InterPro" id="IPR027417">
    <property type="entry name" value="P-loop_NTPase"/>
</dbReference>
<dbReference type="EC" id="6.3.3.3" evidence="9"/>
<gene>
    <name evidence="9" type="primary">bioD</name>
    <name evidence="10" type="ORF">J2S13_003225</name>
</gene>
<evidence type="ECO:0000256" key="4">
    <source>
        <dbReference type="ARBA" id="ARBA00022741"/>
    </source>
</evidence>
<dbReference type="NCBIfam" id="TIGR00347">
    <property type="entry name" value="bioD"/>
    <property type="match status" value="1"/>
</dbReference>
<dbReference type="RefSeq" id="WP_307258817.1">
    <property type="nucleotide sequence ID" value="NZ_JAUSUC010000071.1"/>
</dbReference>
<dbReference type="Proteomes" id="UP001237207">
    <property type="component" value="Unassembled WGS sequence"/>
</dbReference>
<keyword evidence="5 9" id="KW-0093">Biotin biosynthesis</keyword>
<comment type="similarity">
    <text evidence="9">Belongs to the dethiobiotin synthetase family.</text>
</comment>
<dbReference type="PIRSF" id="PIRSF006755">
    <property type="entry name" value="DTB_synth"/>
    <property type="match status" value="1"/>
</dbReference>
<dbReference type="GO" id="GO:0000287">
    <property type="term" value="F:magnesium ion binding"/>
    <property type="evidence" value="ECO:0007669"/>
    <property type="project" value="UniProtKB-UniRule"/>
</dbReference>
<comment type="catalytic activity">
    <reaction evidence="9">
        <text>(7R,8S)-7,8-diammoniononanoate + CO2 + ATP = (4R,5S)-dethiobiotin + ADP + phosphate + 3 H(+)</text>
        <dbReference type="Rhea" id="RHEA:15805"/>
        <dbReference type="ChEBI" id="CHEBI:15378"/>
        <dbReference type="ChEBI" id="CHEBI:16526"/>
        <dbReference type="ChEBI" id="CHEBI:30616"/>
        <dbReference type="ChEBI" id="CHEBI:43474"/>
        <dbReference type="ChEBI" id="CHEBI:149469"/>
        <dbReference type="ChEBI" id="CHEBI:149473"/>
        <dbReference type="ChEBI" id="CHEBI:456216"/>
        <dbReference type="EC" id="6.3.3.3"/>
    </reaction>
</comment>
<comment type="cofactor">
    <cofactor evidence="9">
        <name>Mg(2+)</name>
        <dbReference type="ChEBI" id="CHEBI:18420"/>
    </cofactor>
</comment>
<keyword evidence="3 9" id="KW-0479">Metal-binding</keyword>
<dbReference type="SUPFAM" id="SSF52540">
    <property type="entry name" value="P-loop containing nucleoside triphosphate hydrolases"/>
    <property type="match status" value="1"/>
</dbReference>
<dbReference type="PANTHER" id="PTHR43210">
    <property type="entry name" value="DETHIOBIOTIN SYNTHETASE"/>
    <property type="match status" value="1"/>
</dbReference>